<comment type="caution">
    <text evidence="4">The sequence shown here is derived from an EMBL/GenBank/DDBJ whole genome shotgun (WGS) entry which is preliminary data.</text>
</comment>
<keyword evidence="2" id="KW-0560">Oxidoreductase</keyword>
<dbReference type="InterPro" id="IPR013154">
    <property type="entry name" value="ADH-like_N"/>
</dbReference>
<dbReference type="RefSeq" id="WP_008068595.1">
    <property type="nucleotide sequence ID" value="NZ_AQWK01000010.1"/>
</dbReference>
<dbReference type="Gene3D" id="3.90.180.10">
    <property type="entry name" value="Medium-chain alcohol dehydrogenases, catalytic domain"/>
    <property type="match status" value="1"/>
</dbReference>
<organism evidence="4 5">
    <name type="scientific">Novosphingobium nitrogenifigens DSM 19370</name>
    <dbReference type="NCBI Taxonomy" id="983920"/>
    <lineage>
        <taxon>Bacteria</taxon>
        <taxon>Pseudomonadati</taxon>
        <taxon>Pseudomonadota</taxon>
        <taxon>Alphaproteobacteria</taxon>
        <taxon>Sphingomonadales</taxon>
        <taxon>Sphingomonadaceae</taxon>
        <taxon>Novosphingobium</taxon>
    </lineage>
</organism>
<dbReference type="EMBL" id="AEWJ01000013">
    <property type="protein sequence ID" value="EGD60665.1"/>
    <property type="molecule type" value="Genomic_DNA"/>
</dbReference>
<gene>
    <name evidence="4" type="ORF">Y88_1746</name>
</gene>
<sequence length="322" mass="33612">MGFAITIKRPGGAEQLTAVDRPPQNPGPGEIRLRHEAIGVNFIDIYHRSGLYPLPDPAIPGVEGVGRIEAVGEGVDGLDVGQRVAYAGVPGAYAATRLLPAWRAVPLADDADGRIVAASLLRGLTAHMLLTCTFRVQAGTTLLVHAAAGGLGTILTRWARDLEARVIGTVGSPDKAAIAMECGADHVIVGRDTDYAQEIHALTQGRGVDFAIDGIGGTTLPQTLGCVRRFGTVASIGEAGGPIAPITATDLGPVRSLTFARHSVMAYASMREIYPEAAKAVLAMIERGIAVPVSADYPLREAARAHRDLETGRTTGAVLLIP</sequence>
<reference evidence="4 5" key="1">
    <citation type="journal article" date="2012" name="J. Bacteriol.">
        <title>Draft Genome Sequence of Novosphingobium nitrogenifigens Y88T.</title>
        <authorList>
            <person name="Strabala T.J."/>
            <person name="Macdonald L."/>
            <person name="Liu V."/>
            <person name="Smit A.M."/>
        </authorList>
    </citation>
    <scope>NUCLEOTIDE SEQUENCE [LARGE SCALE GENOMIC DNA]</scope>
    <source>
        <strain evidence="4 5">DSM 19370</strain>
    </source>
</reference>
<dbReference type="GO" id="GO:0070402">
    <property type="term" value="F:NADPH binding"/>
    <property type="evidence" value="ECO:0007669"/>
    <property type="project" value="TreeGrafter"/>
</dbReference>
<dbReference type="GO" id="GO:0003960">
    <property type="term" value="F:quinone reductase (NADPH) activity"/>
    <property type="evidence" value="ECO:0007669"/>
    <property type="project" value="InterPro"/>
</dbReference>
<keyword evidence="5" id="KW-1185">Reference proteome</keyword>
<dbReference type="STRING" id="983920.Y88_1746"/>
<dbReference type="Proteomes" id="UP000004728">
    <property type="component" value="Unassembled WGS sequence"/>
</dbReference>
<evidence type="ECO:0000256" key="1">
    <source>
        <dbReference type="ARBA" id="ARBA00022857"/>
    </source>
</evidence>
<dbReference type="AlphaFoldDB" id="F1Z3Q4"/>
<dbReference type="CDD" id="cd05286">
    <property type="entry name" value="QOR2"/>
    <property type="match status" value="1"/>
</dbReference>
<evidence type="ECO:0000259" key="3">
    <source>
        <dbReference type="SMART" id="SM00829"/>
    </source>
</evidence>
<dbReference type="InterPro" id="IPR011032">
    <property type="entry name" value="GroES-like_sf"/>
</dbReference>
<dbReference type="FunCoup" id="F1Z3Q4">
    <property type="interactions" value="524"/>
</dbReference>
<dbReference type="SUPFAM" id="SSF50129">
    <property type="entry name" value="GroES-like"/>
    <property type="match status" value="1"/>
</dbReference>
<protein>
    <recommendedName>
        <fullName evidence="3">Enoyl reductase (ER) domain-containing protein</fullName>
    </recommendedName>
</protein>
<dbReference type="InterPro" id="IPR013149">
    <property type="entry name" value="ADH-like_C"/>
</dbReference>
<dbReference type="HOGENOM" id="CLU_026673_3_1_5"/>
<dbReference type="InterPro" id="IPR020843">
    <property type="entry name" value="ER"/>
</dbReference>
<feature type="domain" description="Enoyl reductase (ER)" evidence="3">
    <location>
        <begin position="11"/>
        <end position="320"/>
    </location>
</feature>
<dbReference type="Pfam" id="PF08240">
    <property type="entry name" value="ADH_N"/>
    <property type="match status" value="1"/>
</dbReference>
<dbReference type="GO" id="GO:0035925">
    <property type="term" value="F:mRNA 3'-UTR AU-rich region binding"/>
    <property type="evidence" value="ECO:0007669"/>
    <property type="project" value="TreeGrafter"/>
</dbReference>
<evidence type="ECO:0000313" key="5">
    <source>
        <dbReference type="Proteomes" id="UP000004728"/>
    </source>
</evidence>
<dbReference type="GO" id="GO:0005829">
    <property type="term" value="C:cytosol"/>
    <property type="evidence" value="ECO:0007669"/>
    <property type="project" value="TreeGrafter"/>
</dbReference>
<dbReference type="InterPro" id="IPR047618">
    <property type="entry name" value="QOR-like"/>
</dbReference>
<dbReference type="InterPro" id="IPR036291">
    <property type="entry name" value="NAD(P)-bd_dom_sf"/>
</dbReference>
<dbReference type="OrthoDB" id="9805883at2"/>
<accession>F1Z3Q4</accession>
<dbReference type="Gene3D" id="3.40.50.720">
    <property type="entry name" value="NAD(P)-binding Rossmann-like Domain"/>
    <property type="match status" value="1"/>
</dbReference>
<keyword evidence="1" id="KW-0521">NADP</keyword>
<dbReference type="InParanoid" id="F1Z3Q4"/>
<dbReference type="PANTHER" id="PTHR48106">
    <property type="entry name" value="QUINONE OXIDOREDUCTASE PIG3-RELATED"/>
    <property type="match status" value="1"/>
</dbReference>
<evidence type="ECO:0000256" key="2">
    <source>
        <dbReference type="ARBA" id="ARBA00023002"/>
    </source>
</evidence>
<dbReference type="eggNOG" id="COG0604">
    <property type="taxonomic scope" value="Bacteria"/>
</dbReference>
<dbReference type="SUPFAM" id="SSF51735">
    <property type="entry name" value="NAD(P)-binding Rossmann-fold domains"/>
    <property type="match status" value="1"/>
</dbReference>
<proteinExistence type="predicted"/>
<dbReference type="Pfam" id="PF00107">
    <property type="entry name" value="ADH_zinc_N"/>
    <property type="match status" value="1"/>
</dbReference>
<name>F1Z3Q4_9SPHN</name>
<dbReference type="SMART" id="SM00829">
    <property type="entry name" value="PKS_ER"/>
    <property type="match status" value="1"/>
</dbReference>
<evidence type="ECO:0000313" key="4">
    <source>
        <dbReference type="EMBL" id="EGD60665.1"/>
    </source>
</evidence>
<dbReference type="PANTHER" id="PTHR48106:SF13">
    <property type="entry name" value="QUINONE OXIDOREDUCTASE-RELATED"/>
    <property type="match status" value="1"/>
</dbReference>